<dbReference type="SMART" id="SM00052">
    <property type="entry name" value="EAL"/>
    <property type="match status" value="1"/>
</dbReference>
<dbReference type="InterPro" id="IPR013656">
    <property type="entry name" value="PAS_4"/>
</dbReference>
<evidence type="ECO:0000259" key="3">
    <source>
        <dbReference type="PROSITE" id="PS50113"/>
    </source>
</evidence>
<reference evidence="6" key="1">
    <citation type="submission" date="2005-08" db="EMBL/GenBank/DDBJ databases">
        <title>Complete sequence of Dechloromonas aromatica RCB.</title>
        <authorList>
            <person name="Salinero K.K."/>
            <person name="Copeland A."/>
            <person name="Lucas S."/>
            <person name="Lapidus A."/>
            <person name="Barry K."/>
            <person name="Detter J.C."/>
            <person name="Glavina T."/>
            <person name="Hammon N."/>
            <person name="Israni S."/>
            <person name="Pitluck S."/>
            <person name="Di Bartolo G."/>
            <person name="Trong S."/>
            <person name="Schmutz J."/>
            <person name="Larimer F."/>
            <person name="Land M."/>
            <person name="Ivanova N."/>
            <person name="Richardson P."/>
        </authorList>
    </citation>
    <scope>NUCLEOTIDE SEQUENCE</scope>
    <source>
        <strain evidence="6">RCB</strain>
    </source>
</reference>
<dbReference type="PANTHER" id="PTHR44757">
    <property type="entry name" value="DIGUANYLATE CYCLASE DGCP"/>
    <property type="match status" value="1"/>
</dbReference>
<dbReference type="PROSITE" id="PS50113">
    <property type="entry name" value="PAC"/>
    <property type="match status" value="3"/>
</dbReference>
<dbReference type="InterPro" id="IPR052155">
    <property type="entry name" value="Biofilm_reg_signaling"/>
</dbReference>
<dbReference type="AlphaFoldDB" id="Q47ES6"/>
<feature type="domain" description="PAC" evidence="3">
    <location>
        <begin position="84"/>
        <end position="137"/>
    </location>
</feature>
<feature type="domain" description="PAC" evidence="3">
    <location>
        <begin position="330"/>
        <end position="382"/>
    </location>
</feature>
<dbReference type="KEGG" id="dar:Daro_1909"/>
<feature type="domain" description="PAC" evidence="3">
    <location>
        <begin position="211"/>
        <end position="262"/>
    </location>
</feature>
<dbReference type="CDD" id="cd01949">
    <property type="entry name" value="GGDEF"/>
    <property type="match status" value="1"/>
</dbReference>
<dbReference type="Pfam" id="PF00563">
    <property type="entry name" value="EAL"/>
    <property type="match status" value="1"/>
</dbReference>
<dbReference type="SMART" id="SM00267">
    <property type="entry name" value="GGDEF"/>
    <property type="match status" value="1"/>
</dbReference>
<feature type="domain" description="EAL" evidence="4">
    <location>
        <begin position="566"/>
        <end position="820"/>
    </location>
</feature>
<dbReference type="PANTHER" id="PTHR44757:SF2">
    <property type="entry name" value="BIOFILM ARCHITECTURE MAINTENANCE PROTEIN MBAA"/>
    <property type="match status" value="1"/>
</dbReference>
<dbReference type="Gene3D" id="3.30.450.20">
    <property type="entry name" value="PAS domain"/>
    <property type="match status" value="3"/>
</dbReference>
<dbReference type="InterPro" id="IPR035919">
    <property type="entry name" value="EAL_sf"/>
</dbReference>
<dbReference type="Pfam" id="PF00990">
    <property type="entry name" value="GGDEF"/>
    <property type="match status" value="1"/>
</dbReference>
<dbReference type="InterPro" id="IPR000014">
    <property type="entry name" value="PAS"/>
</dbReference>
<dbReference type="HOGENOM" id="CLU_000445_70_20_4"/>
<evidence type="ECO:0000259" key="5">
    <source>
        <dbReference type="PROSITE" id="PS50887"/>
    </source>
</evidence>
<feature type="domain" description="GGDEF" evidence="5">
    <location>
        <begin position="414"/>
        <end position="557"/>
    </location>
</feature>
<dbReference type="InterPro" id="IPR029787">
    <property type="entry name" value="Nucleotide_cyclase"/>
</dbReference>
<dbReference type="eggNOG" id="COG5001">
    <property type="taxonomic scope" value="Bacteria"/>
</dbReference>
<protein>
    <submittedName>
        <fullName evidence="6">Diguanylate cyclase/phosphodiesterase with PAS/PAC sensor(S)</fullName>
    </submittedName>
</protein>
<dbReference type="GO" id="GO:0071111">
    <property type="term" value="F:cyclic-guanylate-specific phosphodiesterase activity"/>
    <property type="evidence" value="ECO:0007669"/>
    <property type="project" value="UniProtKB-EC"/>
</dbReference>
<dbReference type="SUPFAM" id="SSF55785">
    <property type="entry name" value="PYP-like sensor domain (PAS domain)"/>
    <property type="match status" value="3"/>
</dbReference>
<dbReference type="InterPro" id="IPR000160">
    <property type="entry name" value="GGDEF_dom"/>
</dbReference>
<dbReference type="InterPro" id="IPR043128">
    <property type="entry name" value="Rev_trsase/Diguanyl_cyclase"/>
</dbReference>
<dbReference type="NCBIfam" id="TIGR00254">
    <property type="entry name" value="GGDEF"/>
    <property type="match status" value="1"/>
</dbReference>
<dbReference type="Gene3D" id="3.30.70.270">
    <property type="match status" value="1"/>
</dbReference>
<dbReference type="GO" id="GO:0071732">
    <property type="term" value="P:cellular response to nitric oxide"/>
    <property type="evidence" value="ECO:0007669"/>
    <property type="project" value="UniProtKB-ARBA"/>
</dbReference>
<feature type="domain" description="PAS" evidence="2">
    <location>
        <begin position="18"/>
        <end position="81"/>
    </location>
</feature>
<evidence type="ECO:0000313" key="6">
    <source>
        <dbReference type="EMBL" id="AAZ46655.1"/>
    </source>
</evidence>
<dbReference type="InterPro" id="IPR035965">
    <property type="entry name" value="PAS-like_dom_sf"/>
</dbReference>
<dbReference type="CDD" id="cd00130">
    <property type="entry name" value="PAS"/>
    <property type="match status" value="2"/>
</dbReference>
<dbReference type="NCBIfam" id="TIGR00229">
    <property type="entry name" value="sensory_box"/>
    <property type="match status" value="3"/>
</dbReference>
<name>Q47ES6_DECAR</name>
<evidence type="ECO:0000259" key="2">
    <source>
        <dbReference type="PROSITE" id="PS50112"/>
    </source>
</evidence>
<dbReference type="InterPro" id="IPR001633">
    <property type="entry name" value="EAL_dom"/>
</dbReference>
<dbReference type="SUPFAM" id="SSF55073">
    <property type="entry name" value="Nucleotide cyclase"/>
    <property type="match status" value="1"/>
</dbReference>
<dbReference type="Pfam" id="PF08448">
    <property type="entry name" value="PAS_4"/>
    <property type="match status" value="2"/>
</dbReference>
<organism evidence="6">
    <name type="scientific">Dechloromonas aromatica (strain RCB)</name>
    <dbReference type="NCBI Taxonomy" id="159087"/>
    <lineage>
        <taxon>Bacteria</taxon>
        <taxon>Pseudomonadati</taxon>
        <taxon>Pseudomonadota</taxon>
        <taxon>Betaproteobacteria</taxon>
        <taxon>Rhodocyclales</taxon>
        <taxon>Azonexaceae</taxon>
        <taxon>Dechloromonas</taxon>
    </lineage>
</organism>
<dbReference type="FunFam" id="3.20.20.450:FF:000001">
    <property type="entry name" value="Cyclic di-GMP phosphodiesterase yahA"/>
    <property type="match status" value="1"/>
</dbReference>
<evidence type="ECO:0000259" key="4">
    <source>
        <dbReference type="PROSITE" id="PS50883"/>
    </source>
</evidence>
<gene>
    <name evidence="6" type="ordered locus">Daro_1909</name>
</gene>
<dbReference type="Gene3D" id="3.20.20.450">
    <property type="entry name" value="EAL domain"/>
    <property type="match status" value="1"/>
</dbReference>
<accession>Q47ES6</accession>
<comment type="catalytic activity">
    <reaction evidence="1">
        <text>3',3'-c-di-GMP + H2O = 5'-phosphoguanylyl(3'-&gt;5')guanosine + H(+)</text>
        <dbReference type="Rhea" id="RHEA:24902"/>
        <dbReference type="ChEBI" id="CHEBI:15377"/>
        <dbReference type="ChEBI" id="CHEBI:15378"/>
        <dbReference type="ChEBI" id="CHEBI:58754"/>
        <dbReference type="ChEBI" id="CHEBI:58805"/>
        <dbReference type="EC" id="3.1.4.52"/>
    </reaction>
    <physiologicalReaction direction="left-to-right" evidence="1">
        <dbReference type="Rhea" id="RHEA:24903"/>
    </physiologicalReaction>
</comment>
<dbReference type="InterPro" id="IPR000700">
    <property type="entry name" value="PAS-assoc_C"/>
</dbReference>
<dbReference type="SUPFAM" id="SSF141868">
    <property type="entry name" value="EAL domain-like"/>
    <property type="match status" value="1"/>
</dbReference>
<dbReference type="SMART" id="SM00091">
    <property type="entry name" value="PAS"/>
    <property type="match status" value="3"/>
</dbReference>
<dbReference type="PROSITE" id="PS50887">
    <property type="entry name" value="GGDEF"/>
    <property type="match status" value="1"/>
</dbReference>
<dbReference type="EMBL" id="CP000089">
    <property type="protein sequence ID" value="AAZ46655.1"/>
    <property type="molecule type" value="Genomic_DNA"/>
</dbReference>
<dbReference type="CDD" id="cd01948">
    <property type="entry name" value="EAL"/>
    <property type="match status" value="1"/>
</dbReference>
<dbReference type="PROSITE" id="PS50112">
    <property type="entry name" value="PAS"/>
    <property type="match status" value="2"/>
</dbReference>
<dbReference type="STRING" id="159087.Daro_1909"/>
<sequence>MGLFAEMTTDGVVTHEALLDKLATPVFAKNLNGLYIYANEMAGIMLGRPAPEILGRKDSELFASELAGRMQTCDDKLLASGESASCEIWLPDRGHGGERCYWLVRKVLRDKKGQIVGLASVATDITDRKRQELELIALKNKFAATLQALPDLMFELDIEGQFLDCHAQQSKLLVGSPSDMVGKTVHEVLPPDVAAIFIQSLHEAMEQGISTGSQFQLDLPEGSRRFELSVAQKASDGDHQPHFIVLSRDITDRKNAEHALRESESLMRAIVDNTPVEYWARDLEGRCIMENALVVEHWGSLLGKRPEDSGVSPDELAVWQENNRRVYEGEVIEAEVEYQVGGQTRIFNNVVAPIKVDGQTIGIVGFNQDITDRKRNEEEIHRLAFYDSLTHLPNRRLMFDRLEHALIGSARRKSHGALLLIDLDNFKFLNDTHGHEVGDELLLEVAKRLKTCIRQGDTAARLGGDEFVVILEDIDGAGNGTIQAELIAGHIQAQLNHPFSLVRPPERLSIDYRCASSIGIALFDDTMVTAKELLRRADTAMYQAKAAGRNTLRFFDPEMQAAVTHRAALETELRKAIDEQQFHLCFQVQMDQSGRPTGGEALLRWEHPTRGTIPPASFIPLAEETGLIVPIGQWVLATACRQLAAWSQQPETSGLTLAVNVSARQFRQARFTDQLRDLLLQTGAPATRLKLELTESMMLEDTEAIIGRMAELKQLGIRFSLDDFGTGYSSLAYLKRLPLNQLKIDQSFVRDVLTDPNDAAIAETIVALGNILGLEVIAEGVETDAQWRFLANVGCKNYQGYLFGRPLPLLEFEQFLQGCDAGANGALVDIPA</sequence>
<dbReference type="FunFam" id="3.30.70.270:FF:000001">
    <property type="entry name" value="Diguanylate cyclase domain protein"/>
    <property type="match status" value="1"/>
</dbReference>
<dbReference type="PROSITE" id="PS50883">
    <property type="entry name" value="EAL"/>
    <property type="match status" value="1"/>
</dbReference>
<feature type="domain" description="PAS" evidence="2">
    <location>
        <begin position="138"/>
        <end position="208"/>
    </location>
</feature>
<evidence type="ECO:0000256" key="1">
    <source>
        <dbReference type="ARBA" id="ARBA00051114"/>
    </source>
</evidence>
<proteinExistence type="predicted"/>